<evidence type="ECO:0000313" key="9">
    <source>
        <dbReference type="EMBL" id="KKK57950.1"/>
    </source>
</evidence>
<feature type="non-terminal residue" evidence="9">
    <location>
        <position position="1"/>
    </location>
</feature>
<sequence length="199" mass="22398">EGKKMSKSLGNFFTVRDLLDQGVPGEVIRFVVLSTHYRKPMDWTEKKREEAERTFEKWDKLLKGLKPDAEVPKALIEALADDLNTPKAISILHELAKNNERDLLASALLFLGFEQFSDSAVVGSWGFSASIDEQQLANKIAKRWMELRLAKSFDAADLLRDQAAEIGLTLQVENIESVRSATAIINSKIAIEDLQRILK</sequence>
<accession>A0A0F8XAH4</accession>
<dbReference type="GO" id="GO:0004817">
    <property type="term" value="F:cysteine-tRNA ligase activity"/>
    <property type="evidence" value="ECO:0007669"/>
    <property type="project" value="InterPro"/>
</dbReference>
<evidence type="ECO:0000256" key="4">
    <source>
        <dbReference type="ARBA" id="ARBA00022723"/>
    </source>
</evidence>
<comment type="cofactor">
    <cofactor evidence="1">
        <name>Zn(2+)</name>
        <dbReference type="ChEBI" id="CHEBI:29105"/>
    </cofactor>
</comment>
<dbReference type="AlphaFoldDB" id="A0A0F8XAH4"/>
<dbReference type="InterPro" id="IPR032678">
    <property type="entry name" value="tRNA-synt_1_cat_dom"/>
</dbReference>
<dbReference type="Gene3D" id="1.20.120.1910">
    <property type="entry name" value="Cysteine-tRNA ligase, C-terminal anti-codon recognition domain"/>
    <property type="match status" value="1"/>
</dbReference>
<comment type="caution">
    <text evidence="9">The sequence shown here is derived from an EMBL/GenBank/DDBJ whole genome shotgun (WGS) entry which is preliminary data.</text>
</comment>
<dbReference type="GO" id="GO:0046872">
    <property type="term" value="F:metal ion binding"/>
    <property type="evidence" value="ECO:0007669"/>
    <property type="project" value="UniProtKB-KW"/>
</dbReference>
<dbReference type="EMBL" id="LAZR01064222">
    <property type="protein sequence ID" value="KKK57950.1"/>
    <property type="molecule type" value="Genomic_DNA"/>
</dbReference>
<keyword evidence="3" id="KW-0436">Ligase</keyword>
<dbReference type="GO" id="GO:0006423">
    <property type="term" value="P:cysteinyl-tRNA aminoacylation"/>
    <property type="evidence" value="ECO:0007669"/>
    <property type="project" value="InterPro"/>
</dbReference>
<dbReference type="GO" id="GO:0005524">
    <property type="term" value="F:ATP binding"/>
    <property type="evidence" value="ECO:0007669"/>
    <property type="project" value="UniProtKB-KW"/>
</dbReference>
<dbReference type="SUPFAM" id="SSF47323">
    <property type="entry name" value="Anticodon-binding domain of a subclass of class I aminoacyl-tRNA synthetases"/>
    <property type="match status" value="1"/>
</dbReference>
<evidence type="ECO:0000256" key="7">
    <source>
        <dbReference type="ARBA" id="ARBA00022840"/>
    </source>
</evidence>
<keyword evidence="6" id="KW-0862">Zinc</keyword>
<dbReference type="InterPro" id="IPR009080">
    <property type="entry name" value="tRNAsynth_Ia_anticodon-bd"/>
</dbReference>
<evidence type="ECO:0000259" key="8">
    <source>
        <dbReference type="SMART" id="SM00840"/>
    </source>
</evidence>
<dbReference type="InterPro" id="IPR024909">
    <property type="entry name" value="Cys-tRNA/MSH_ligase"/>
</dbReference>
<organism evidence="9">
    <name type="scientific">marine sediment metagenome</name>
    <dbReference type="NCBI Taxonomy" id="412755"/>
    <lineage>
        <taxon>unclassified sequences</taxon>
        <taxon>metagenomes</taxon>
        <taxon>ecological metagenomes</taxon>
    </lineage>
</organism>
<evidence type="ECO:0000256" key="5">
    <source>
        <dbReference type="ARBA" id="ARBA00022741"/>
    </source>
</evidence>
<evidence type="ECO:0000256" key="3">
    <source>
        <dbReference type="ARBA" id="ARBA00022598"/>
    </source>
</evidence>
<proteinExistence type="predicted"/>
<evidence type="ECO:0000256" key="2">
    <source>
        <dbReference type="ARBA" id="ARBA00004496"/>
    </source>
</evidence>
<dbReference type="PANTHER" id="PTHR10890:SF3">
    <property type="entry name" value="CYSTEINE--TRNA LIGASE, CYTOPLASMIC"/>
    <property type="match status" value="1"/>
</dbReference>
<protein>
    <recommendedName>
        <fullName evidence="8">Cysteinyl-tRNA synthetase class Ia DALR domain-containing protein</fullName>
    </recommendedName>
</protein>
<comment type="subcellular location">
    <subcellularLocation>
        <location evidence="2">Cytoplasm</location>
    </subcellularLocation>
</comment>
<dbReference type="GO" id="GO:0005829">
    <property type="term" value="C:cytosol"/>
    <property type="evidence" value="ECO:0007669"/>
    <property type="project" value="TreeGrafter"/>
</dbReference>
<dbReference type="Gene3D" id="3.40.50.620">
    <property type="entry name" value="HUPs"/>
    <property type="match status" value="1"/>
</dbReference>
<dbReference type="InterPro" id="IPR015273">
    <property type="entry name" value="Cys-tRNA-synt_Ia_DALR"/>
</dbReference>
<keyword evidence="7" id="KW-0067">ATP-binding</keyword>
<dbReference type="SUPFAM" id="SSF52374">
    <property type="entry name" value="Nucleotidylyl transferase"/>
    <property type="match status" value="1"/>
</dbReference>
<dbReference type="PANTHER" id="PTHR10890">
    <property type="entry name" value="CYSTEINYL-TRNA SYNTHETASE"/>
    <property type="match status" value="1"/>
</dbReference>
<keyword evidence="5" id="KW-0547">Nucleotide-binding</keyword>
<feature type="domain" description="Cysteinyl-tRNA synthetase class Ia DALR" evidence="8">
    <location>
        <begin position="74"/>
        <end position="122"/>
    </location>
</feature>
<dbReference type="SMART" id="SM00840">
    <property type="entry name" value="DALR_2"/>
    <property type="match status" value="1"/>
</dbReference>
<dbReference type="Pfam" id="PF09190">
    <property type="entry name" value="DALR_2"/>
    <property type="match status" value="1"/>
</dbReference>
<gene>
    <name evidence="9" type="ORF">LCGC14_3049320</name>
</gene>
<reference evidence="9" key="1">
    <citation type="journal article" date="2015" name="Nature">
        <title>Complex archaea that bridge the gap between prokaryotes and eukaryotes.</title>
        <authorList>
            <person name="Spang A."/>
            <person name="Saw J.H."/>
            <person name="Jorgensen S.L."/>
            <person name="Zaremba-Niedzwiedzka K."/>
            <person name="Martijn J."/>
            <person name="Lind A.E."/>
            <person name="van Eijk R."/>
            <person name="Schleper C."/>
            <person name="Guy L."/>
            <person name="Ettema T.J."/>
        </authorList>
    </citation>
    <scope>NUCLEOTIDE SEQUENCE</scope>
</reference>
<name>A0A0F8XAH4_9ZZZZ</name>
<dbReference type="Pfam" id="PF01406">
    <property type="entry name" value="tRNA-synt_1e"/>
    <property type="match status" value="1"/>
</dbReference>
<dbReference type="InterPro" id="IPR014729">
    <property type="entry name" value="Rossmann-like_a/b/a_fold"/>
</dbReference>
<keyword evidence="4" id="KW-0479">Metal-binding</keyword>
<evidence type="ECO:0000256" key="1">
    <source>
        <dbReference type="ARBA" id="ARBA00001947"/>
    </source>
</evidence>
<evidence type="ECO:0000256" key="6">
    <source>
        <dbReference type="ARBA" id="ARBA00022833"/>
    </source>
</evidence>